<evidence type="ECO:0000313" key="12">
    <source>
        <dbReference type="EMBL" id="KUF11380.1"/>
    </source>
</evidence>
<keyword evidence="5 9" id="KW-0653">Protein transport</keyword>
<keyword evidence="8 9" id="KW-0472">Membrane</keyword>
<dbReference type="PRINTS" id="PR01506">
    <property type="entry name" value="TATBPROTEIN"/>
</dbReference>
<dbReference type="PANTHER" id="PTHR33162:SF1">
    <property type="entry name" value="SEC-INDEPENDENT PROTEIN TRANSLOCASE PROTEIN TATA, CHLOROPLASTIC"/>
    <property type="match status" value="1"/>
</dbReference>
<dbReference type="InterPro" id="IPR003369">
    <property type="entry name" value="TatA/B/E"/>
</dbReference>
<evidence type="ECO:0000256" key="8">
    <source>
        <dbReference type="ARBA" id="ARBA00023136"/>
    </source>
</evidence>
<dbReference type="AlphaFoldDB" id="A0A0W7WLK3"/>
<protein>
    <recommendedName>
        <fullName evidence="9">Sec-independent protein translocase protein TatB</fullName>
    </recommendedName>
</protein>
<feature type="region of interest" description="Disordered" evidence="10">
    <location>
        <begin position="70"/>
        <end position="168"/>
    </location>
</feature>
<feature type="compositionally biased region" description="Basic and acidic residues" evidence="10">
    <location>
        <begin position="118"/>
        <end position="145"/>
    </location>
</feature>
<evidence type="ECO:0000256" key="2">
    <source>
        <dbReference type="ARBA" id="ARBA00022448"/>
    </source>
</evidence>
<dbReference type="Pfam" id="PF02416">
    <property type="entry name" value="TatA_B_E"/>
    <property type="match status" value="1"/>
</dbReference>
<keyword evidence="2 9" id="KW-0813">Transport</keyword>
<dbReference type="Proteomes" id="UP000054396">
    <property type="component" value="Unassembled WGS sequence"/>
</dbReference>
<evidence type="ECO:0000256" key="10">
    <source>
        <dbReference type="SAM" id="MobiDB-lite"/>
    </source>
</evidence>
<dbReference type="EMBL" id="LPXO01000003">
    <property type="protein sequence ID" value="KUF11380.1"/>
    <property type="molecule type" value="Genomic_DNA"/>
</dbReference>
<dbReference type="GO" id="GO:0033281">
    <property type="term" value="C:TAT protein transport complex"/>
    <property type="evidence" value="ECO:0007669"/>
    <property type="project" value="UniProtKB-UniRule"/>
</dbReference>
<keyword evidence="6 9" id="KW-1133">Transmembrane helix</keyword>
<dbReference type="InterPro" id="IPR018448">
    <property type="entry name" value="TatB"/>
</dbReference>
<comment type="function">
    <text evidence="9">Part of the twin-arginine translocation (Tat) system that transports large folded proteins containing a characteristic twin-arginine motif in their signal peptide across membranes. Together with TatC, TatB is part of a receptor directly interacting with Tat signal peptides. TatB may form an oligomeric binding site that transiently accommodates folded Tat precursor proteins before their translocation.</text>
</comment>
<dbReference type="GO" id="GO:0043953">
    <property type="term" value="P:protein transport by the Tat complex"/>
    <property type="evidence" value="ECO:0007669"/>
    <property type="project" value="UniProtKB-UniRule"/>
</dbReference>
<evidence type="ECO:0000256" key="9">
    <source>
        <dbReference type="HAMAP-Rule" id="MF_00237"/>
    </source>
</evidence>
<evidence type="ECO:0000256" key="7">
    <source>
        <dbReference type="ARBA" id="ARBA00023010"/>
    </source>
</evidence>
<evidence type="ECO:0000256" key="5">
    <source>
        <dbReference type="ARBA" id="ARBA00022927"/>
    </source>
</evidence>
<dbReference type="STRING" id="1685382.AVJ23_06335"/>
<keyword evidence="7 9" id="KW-0811">Translocation</keyword>
<comment type="similarity">
    <text evidence="9">Belongs to the TatB family.</text>
</comment>
<keyword evidence="13" id="KW-1185">Reference proteome</keyword>
<comment type="caution">
    <text evidence="12">The sequence shown here is derived from an EMBL/GenBank/DDBJ whole genome shotgun (WGS) entry which is preliminary data.</text>
</comment>
<feature type="compositionally biased region" description="Basic and acidic residues" evidence="10">
    <location>
        <begin position="95"/>
        <end position="111"/>
    </location>
</feature>
<proteinExistence type="inferred from homology"/>
<keyword evidence="3 9" id="KW-1003">Cell membrane</keyword>
<organism evidence="12 13">
    <name type="scientific">Pseudoponticoccus marisrubri</name>
    <dbReference type="NCBI Taxonomy" id="1685382"/>
    <lineage>
        <taxon>Bacteria</taxon>
        <taxon>Pseudomonadati</taxon>
        <taxon>Pseudomonadota</taxon>
        <taxon>Alphaproteobacteria</taxon>
        <taxon>Rhodobacterales</taxon>
        <taxon>Roseobacteraceae</taxon>
        <taxon>Pseudoponticoccus</taxon>
    </lineage>
</organism>
<gene>
    <name evidence="9" type="primary">tatB</name>
    <name evidence="12" type="ORF">AVJ23_06335</name>
</gene>
<evidence type="ECO:0000256" key="1">
    <source>
        <dbReference type="ARBA" id="ARBA00004167"/>
    </source>
</evidence>
<dbReference type="PANTHER" id="PTHR33162">
    <property type="entry name" value="SEC-INDEPENDENT PROTEIN TRANSLOCASE PROTEIN TATA, CHLOROPLASTIC"/>
    <property type="match status" value="1"/>
</dbReference>
<comment type="subcellular location">
    <subcellularLocation>
        <location evidence="9">Cell membrane</location>
        <topology evidence="9">Single-pass membrane protein</topology>
    </subcellularLocation>
    <subcellularLocation>
        <location evidence="1">Membrane</location>
        <topology evidence="1">Single-pass membrane protein</topology>
    </subcellularLocation>
</comment>
<dbReference type="RefSeq" id="WP_058861325.1">
    <property type="nucleotide sequence ID" value="NZ_LPXO01000003.1"/>
</dbReference>
<dbReference type="Gene3D" id="1.20.5.3310">
    <property type="match status" value="1"/>
</dbReference>
<name>A0A0W7WLK3_9RHOB</name>
<evidence type="ECO:0000256" key="4">
    <source>
        <dbReference type="ARBA" id="ARBA00022692"/>
    </source>
</evidence>
<feature type="transmembrane region" description="Helical" evidence="11">
    <location>
        <begin position="6"/>
        <end position="29"/>
    </location>
</feature>
<evidence type="ECO:0000313" key="13">
    <source>
        <dbReference type="Proteomes" id="UP000054396"/>
    </source>
</evidence>
<evidence type="ECO:0000256" key="3">
    <source>
        <dbReference type="ARBA" id="ARBA00022475"/>
    </source>
</evidence>
<sequence>MFDLGWSELLIIGIVALIVVGPKDLPVLFRNVGRFMGKARGMAREFSRAMNDAADESGVRDVAKTFKSATNPVGSAMDGVKDAAKSMTSLDPDSETGKLSKERAEAKRKIEANAARAAAERKKREAEEAARRAEKLEAELAREAEAEPAATETGAAETTATKGKEGDA</sequence>
<reference evidence="12 13" key="1">
    <citation type="submission" date="2015-12" db="EMBL/GenBank/DDBJ databases">
        <authorList>
            <person name="Shamseldin A."/>
            <person name="Moawad H."/>
            <person name="Abd El-Rahim W.M."/>
            <person name="Sadowsky M.J."/>
        </authorList>
    </citation>
    <scope>NUCLEOTIDE SEQUENCE [LARGE SCALE GENOMIC DNA]</scope>
    <source>
        <strain evidence="12 13">SJ5A-1</strain>
    </source>
</reference>
<dbReference type="OrthoDB" id="7206969at2"/>
<keyword evidence="4 9" id="KW-0812">Transmembrane</keyword>
<dbReference type="GO" id="GO:0008320">
    <property type="term" value="F:protein transmembrane transporter activity"/>
    <property type="evidence" value="ECO:0007669"/>
    <property type="project" value="UniProtKB-UniRule"/>
</dbReference>
<evidence type="ECO:0000256" key="11">
    <source>
        <dbReference type="SAM" id="Phobius"/>
    </source>
</evidence>
<accession>A0A0W7WLK3</accession>
<comment type="subunit">
    <text evidence="9">The Tat system comprises two distinct complexes: a TatABC complex, containing multiple copies of TatA, TatB and TatC subunits, and a separate TatA complex, containing only TatA subunits. Substrates initially bind to the TatABC complex, which probably triggers association of the separate TatA complex to form the active translocon.</text>
</comment>
<evidence type="ECO:0000256" key="6">
    <source>
        <dbReference type="ARBA" id="ARBA00022989"/>
    </source>
</evidence>
<dbReference type="NCBIfam" id="TIGR01410">
    <property type="entry name" value="tatB"/>
    <property type="match status" value="1"/>
</dbReference>
<dbReference type="HAMAP" id="MF_00237">
    <property type="entry name" value="TatB"/>
    <property type="match status" value="1"/>
</dbReference>
<feature type="compositionally biased region" description="Low complexity" evidence="10">
    <location>
        <begin position="147"/>
        <end position="161"/>
    </location>
</feature>